<evidence type="ECO:0000313" key="3">
    <source>
        <dbReference type="Proteomes" id="UP000267003"/>
    </source>
</evidence>
<evidence type="ECO:0000313" key="2">
    <source>
        <dbReference type="EMBL" id="RKH67099.1"/>
    </source>
</evidence>
<accession>A0A3A8QEE6</accession>
<dbReference type="PANTHER" id="PTHR35596">
    <property type="entry name" value="DUF2263 DOMAIN-CONTAINING PROTEIN"/>
    <property type="match status" value="1"/>
</dbReference>
<organism evidence="2 3">
    <name type="scientific">Corallococcus aberystwythensis</name>
    <dbReference type="NCBI Taxonomy" id="2316722"/>
    <lineage>
        <taxon>Bacteria</taxon>
        <taxon>Pseudomonadati</taxon>
        <taxon>Myxococcota</taxon>
        <taxon>Myxococcia</taxon>
        <taxon>Myxococcales</taxon>
        <taxon>Cystobacterineae</taxon>
        <taxon>Myxococcaceae</taxon>
        <taxon>Corallococcus</taxon>
    </lineage>
</organism>
<comment type="caution">
    <text evidence="2">The sequence shown here is derived from an EMBL/GenBank/DDBJ whole genome shotgun (WGS) entry which is preliminary data.</text>
</comment>
<dbReference type="Proteomes" id="UP000267003">
    <property type="component" value="Unassembled WGS sequence"/>
</dbReference>
<dbReference type="InterPro" id="IPR019261">
    <property type="entry name" value="PARG_cat_microbial"/>
</dbReference>
<name>A0A3A8QEE6_9BACT</name>
<dbReference type="Pfam" id="PF10021">
    <property type="entry name" value="PARG_cat_microb"/>
    <property type="match status" value="1"/>
</dbReference>
<dbReference type="PIRSF" id="PIRSF014899">
    <property type="entry name" value="UCP014899"/>
    <property type="match status" value="1"/>
</dbReference>
<feature type="domain" description="Microbial-type PARG catalytic" evidence="1">
    <location>
        <begin position="7"/>
        <end position="157"/>
    </location>
</feature>
<protein>
    <submittedName>
        <fullName evidence="2">TIGR02452 family protein</fullName>
    </submittedName>
</protein>
<dbReference type="EMBL" id="RAWK01000075">
    <property type="protein sequence ID" value="RKH67099.1"/>
    <property type="molecule type" value="Genomic_DNA"/>
</dbReference>
<sequence length="273" mass="29488">MSLKGVAQETVGIVERGGYVAPSGRPVLFREQVERALRGTVLYRPGDFARLPPPEPHAGGAALRIEVTPERTGAASRRCAEAEGVADVVALNFASAKNPGGGFLGGAKAQEEDLARCSALYPCLLTQREYYEANRAGSSPLYSDHVIYSPQVPFFRDEALTLLEHPFRVSLITAPAPNAGSAERNAPHLLPRMREVLHARAVKVLQVAAHHGHRTLVLGAWGCGAFRNNPRDAADAFASALDAFPGIFERVVFAVWERGGDGPNLRAFRERFA</sequence>
<dbReference type="InterPro" id="IPR043472">
    <property type="entry name" value="Macro_dom-like"/>
</dbReference>
<dbReference type="SUPFAM" id="SSF52949">
    <property type="entry name" value="Macro domain-like"/>
    <property type="match status" value="1"/>
</dbReference>
<evidence type="ECO:0000259" key="1">
    <source>
        <dbReference type="Pfam" id="PF10021"/>
    </source>
</evidence>
<gene>
    <name evidence="2" type="ORF">D7W81_14450</name>
</gene>
<reference evidence="3" key="1">
    <citation type="submission" date="2018-09" db="EMBL/GenBank/DDBJ databases">
        <authorList>
            <person name="Livingstone P.G."/>
            <person name="Whitworth D.E."/>
        </authorList>
    </citation>
    <scope>NUCLEOTIDE SEQUENCE [LARGE SCALE GENOMIC DNA]</scope>
    <source>
        <strain evidence="3">AB050A</strain>
    </source>
</reference>
<dbReference type="InterPro" id="IPR012664">
    <property type="entry name" value="CHP02452"/>
</dbReference>
<dbReference type="PANTHER" id="PTHR35596:SF1">
    <property type="entry name" value="MICROBIAL-TYPE PARG CATALYTIC DOMAIN-CONTAINING PROTEIN"/>
    <property type="match status" value="1"/>
</dbReference>
<dbReference type="OrthoDB" id="9806181at2"/>
<proteinExistence type="predicted"/>
<dbReference type="NCBIfam" id="TIGR02452">
    <property type="entry name" value="TIGR02452 family protein"/>
    <property type="match status" value="1"/>
</dbReference>
<dbReference type="AlphaFoldDB" id="A0A3A8QEE6"/>
<dbReference type="Gene3D" id="3.40.220.10">
    <property type="entry name" value="Leucine Aminopeptidase, subunit E, domain 1"/>
    <property type="match status" value="1"/>
</dbReference>
<keyword evidence="3" id="KW-1185">Reference proteome</keyword>
<dbReference type="RefSeq" id="WP_120555956.1">
    <property type="nucleotide sequence ID" value="NZ_RAWK01000075.1"/>
</dbReference>